<evidence type="ECO:0000256" key="7">
    <source>
        <dbReference type="ARBA" id="ARBA00023136"/>
    </source>
</evidence>
<reference evidence="10 11" key="1">
    <citation type="submission" date="2019-05" db="EMBL/GenBank/DDBJ databases">
        <authorList>
            <person name="Lee S.D."/>
        </authorList>
    </citation>
    <scope>NUCLEOTIDE SEQUENCE [LARGE SCALE GENOMIC DNA]</scope>
    <source>
        <strain evidence="10 11">C5-26</strain>
    </source>
</reference>
<sequence length="250" mass="24896">MDIRKLVSEAIGTALLVFVGAGVATLCFGFKLTGSSTSAGVVETALAFGLVMLVLAYALGPISGAHINPAVTLGFLVSGRIAPIEAVGYWVAQIVGGIVGAAVLRGMFAGAGGYSTSKIGLGADGFGDASMVHLGAGGAFLAEAVLTFLFVLVVLVVTRTAAWPQLGGVAIGLALATVHLIGVPLTGTSVNPARSIGPAVFVGGDALSQLWLFILAPLVGGAVAALLSLFLYGRETMSAEEMAVEAPAVA</sequence>
<dbReference type="OrthoDB" id="9807293at2"/>
<dbReference type="PANTHER" id="PTHR19139:SF199">
    <property type="entry name" value="MIP17260P"/>
    <property type="match status" value="1"/>
</dbReference>
<dbReference type="Pfam" id="PF00230">
    <property type="entry name" value="MIP"/>
    <property type="match status" value="1"/>
</dbReference>
<dbReference type="Gene3D" id="1.20.1080.10">
    <property type="entry name" value="Glycerol uptake facilitator protein"/>
    <property type="match status" value="1"/>
</dbReference>
<dbReference type="InterPro" id="IPR000425">
    <property type="entry name" value="MIP"/>
</dbReference>
<evidence type="ECO:0000256" key="6">
    <source>
        <dbReference type="ARBA" id="ARBA00022989"/>
    </source>
</evidence>
<dbReference type="AlphaFoldDB" id="A0A563E338"/>
<evidence type="ECO:0000313" key="10">
    <source>
        <dbReference type="EMBL" id="TWP36663.1"/>
    </source>
</evidence>
<evidence type="ECO:0000256" key="1">
    <source>
        <dbReference type="ARBA" id="ARBA00004651"/>
    </source>
</evidence>
<gene>
    <name evidence="10" type="ORF">FGL98_09410</name>
</gene>
<name>A0A563E338_9MICO</name>
<dbReference type="SUPFAM" id="SSF81338">
    <property type="entry name" value="Aquaporin-like"/>
    <property type="match status" value="1"/>
</dbReference>
<dbReference type="EMBL" id="VCQV01000010">
    <property type="protein sequence ID" value="TWP36663.1"/>
    <property type="molecule type" value="Genomic_DNA"/>
</dbReference>
<dbReference type="PRINTS" id="PR00783">
    <property type="entry name" value="MINTRINSICP"/>
</dbReference>
<evidence type="ECO:0000256" key="8">
    <source>
        <dbReference type="RuleBase" id="RU000477"/>
    </source>
</evidence>
<evidence type="ECO:0000313" key="11">
    <source>
        <dbReference type="Proteomes" id="UP000320244"/>
    </source>
</evidence>
<keyword evidence="11" id="KW-1185">Reference proteome</keyword>
<organism evidence="10 11">
    <name type="scientific">Leekyejoonella antrihumi</name>
    <dbReference type="NCBI Taxonomy" id="1660198"/>
    <lineage>
        <taxon>Bacteria</taxon>
        <taxon>Bacillati</taxon>
        <taxon>Actinomycetota</taxon>
        <taxon>Actinomycetes</taxon>
        <taxon>Micrococcales</taxon>
        <taxon>Dermacoccaceae</taxon>
        <taxon>Leekyejoonella</taxon>
    </lineage>
</organism>
<feature type="transmembrane region" description="Helical" evidence="9">
    <location>
        <begin position="45"/>
        <end position="67"/>
    </location>
</feature>
<dbReference type="RefSeq" id="WP_146316504.1">
    <property type="nucleotide sequence ID" value="NZ_VCQV01000010.1"/>
</dbReference>
<keyword evidence="4" id="KW-1003">Cell membrane</keyword>
<accession>A0A563E338</accession>
<proteinExistence type="inferred from homology"/>
<reference evidence="10 11" key="2">
    <citation type="submission" date="2019-08" db="EMBL/GenBank/DDBJ databases">
        <title>Jejuicoccus antrihumi gen. nov., sp. nov., a new member of the family Dermacoccaceae isolated from a cave.</title>
        <authorList>
            <person name="Schumann P."/>
            <person name="Kim I.S."/>
        </authorList>
    </citation>
    <scope>NUCLEOTIDE SEQUENCE [LARGE SCALE GENOMIC DNA]</scope>
    <source>
        <strain evidence="10 11">C5-26</strain>
    </source>
</reference>
<evidence type="ECO:0000256" key="4">
    <source>
        <dbReference type="ARBA" id="ARBA00022475"/>
    </source>
</evidence>
<keyword evidence="3 8" id="KW-0813">Transport</keyword>
<comment type="caution">
    <text evidence="10">The sequence shown here is derived from an EMBL/GenBank/DDBJ whole genome shotgun (WGS) entry which is preliminary data.</text>
</comment>
<dbReference type="GO" id="GO:0015250">
    <property type="term" value="F:water channel activity"/>
    <property type="evidence" value="ECO:0007669"/>
    <property type="project" value="TreeGrafter"/>
</dbReference>
<comment type="similarity">
    <text evidence="2 8">Belongs to the MIP/aquaporin (TC 1.A.8) family.</text>
</comment>
<dbReference type="InterPro" id="IPR023271">
    <property type="entry name" value="Aquaporin-like"/>
</dbReference>
<evidence type="ECO:0000256" key="2">
    <source>
        <dbReference type="ARBA" id="ARBA00006175"/>
    </source>
</evidence>
<feature type="transmembrane region" description="Helical" evidence="9">
    <location>
        <begin position="210"/>
        <end position="232"/>
    </location>
</feature>
<comment type="subcellular location">
    <subcellularLocation>
        <location evidence="1">Cell membrane</location>
        <topology evidence="1">Multi-pass membrane protein</topology>
    </subcellularLocation>
</comment>
<dbReference type="GO" id="GO:0005886">
    <property type="term" value="C:plasma membrane"/>
    <property type="evidence" value="ECO:0007669"/>
    <property type="project" value="UniProtKB-SubCell"/>
</dbReference>
<dbReference type="InterPro" id="IPR034294">
    <property type="entry name" value="Aquaporin_transptr"/>
</dbReference>
<dbReference type="Proteomes" id="UP000320244">
    <property type="component" value="Unassembled WGS sequence"/>
</dbReference>
<dbReference type="PROSITE" id="PS00221">
    <property type="entry name" value="MIP"/>
    <property type="match status" value="1"/>
</dbReference>
<feature type="transmembrane region" description="Helical" evidence="9">
    <location>
        <begin position="169"/>
        <end position="190"/>
    </location>
</feature>
<evidence type="ECO:0000256" key="5">
    <source>
        <dbReference type="ARBA" id="ARBA00022692"/>
    </source>
</evidence>
<dbReference type="PANTHER" id="PTHR19139">
    <property type="entry name" value="AQUAPORIN TRANSPORTER"/>
    <property type="match status" value="1"/>
</dbReference>
<feature type="transmembrane region" description="Helical" evidence="9">
    <location>
        <begin position="87"/>
        <end position="111"/>
    </location>
</feature>
<keyword evidence="7 9" id="KW-0472">Membrane</keyword>
<evidence type="ECO:0000256" key="3">
    <source>
        <dbReference type="ARBA" id="ARBA00022448"/>
    </source>
</evidence>
<dbReference type="InterPro" id="IPR022357">
    <property type="entry name" value="MIP_CS"/>
</dbReference>
<keyword evidence="6 9" id="KW-1133">Transmembrane helix</keyword>
<evidence type="ECO:0000256" key="9">
    <source>
        <dbReference type="SAM" id="Phobius"/>
    </source>
</evidence>
<keyword evidence="5 8" id="KW-0812">Transmembrane</keyword>
<feature type="transmembrane region" description="Helical" evidence="9">
    <location>
        <begin position="131"/>
        <end position="157"/>
    </location>
</feature>
<protein>
    <submittedName>
        <fullName evidence="10">Aquaporin</fullName>
    </submittedName>
</protein>